<feature type="compositionally biased region" description="Pro residues" evidence="1">
    <location>
        <begin position="366"/>
        <end position="378"/>
    </location>
</feature>
<dbReference type="InterPro" id="IPR003615">
    <property type="entry name" value="HNH_nuc"/>
</dbReference>
<dbReference type="RefSeq" id="WP_163765140.1">
    <property type="nucleotide sequence ID" value="NZ_AP022598.1"/>
</dbReference>
<keyword evidence="3" id="KW-0255">Endonuclease</keyword>
<feature type="region of interest" description="Disordered" evidence="1">
    <location>
        <begin position="539"/>
        <end position="592"/>
    </location>
</feature>
<dbReference type="GO" id="GO:0004519">
    <property type="term" value="F:endonuclease activity"/>
    <property type="evidence" value="ECO:0007669"/>
    <property type="project" value="UniProtKB-KW"/>
</dbReference>
<dbReference type="InterPro" id="IPR003870">
    <property type="entry name" value="DUF222"/>
</dbReference>
<evidence type="ECO:0000256" key="1">
    <source>
        <dbReference type="SAM" id="MobiDB-lite"/>
    </source>
</evidence>
<evidence type="ECO:0000259" key="2">
    <source>
        <dbReference type="SMART" id="SM00507"/>
    </source>
</evidence>
<gene>
    <name evidence="3" type="ORF">MPRF_01390</name>
</gene>
<feature type="compositionally biased region" description="Basic and acidic residues" evidence="1">
    <location>
        <begin position="302"/>
        <end position="323"/>
    </location>
</feature>
<name>A0A7I7TVV3_MYCPF</name>
<feature type="domain" description="HNH nuclease" evidence="2">
    <location>
        <begin position="434"/>
        <end position="485"/>
    </location>
</feature>
<dbReference type="EMBL" id="AP022598">
    <property type="protein sequence ID" value="BBY73240.1"/>
    <property type="molecule type" value="Genomic_DNA"/>
</dbReference>
<keyword evidence="3" id="KW-0378">Hydrolase</keyword>
<evidence type="ECO:0000313" key="4">
    <source>
        <dbReference type="Proteomes" id="UP000466554"/>
    </source>
</evidence>
<dbReference type="Proteomes" id="UP000466554">
    <property type="component" value="Chromosome"/>
</dbReference>
<feature type="region of interest" description="Disordered" evidence="1">
    <location>
        <begin position="272"/>
        <end position="384"/>
    </location>
</feature>
<feature type="compositionally biased region" description="Acidic residues" evidence="1">
    <location>
        <begin position="290"/>
        <end position="300"/>
    </location>
</feature>
<feature type="compositionally biased region" description="Basic and acidic residues" evidence="1">
    <location>
        <begin position="570"/>
        <end position="585"/>
    </location>
</feature>
<dbReference type="Pfam" id="PF02720">
    <property type="entry name" value="DUF222"/>
    <property type="match status" value="1"/>
</dbReference>
<proteinExistence type="predicted"/>
<dbReference type="AlphaFoldDB" id="A0A7I7TVV3"/>
<organism evidence="3 4">
    <name type="scientific">Mycolicibacterium parafortuitum</name>
    <name type="common">Mycobacterium parafortuitum</name>
    <dbReference type="NCBI Taxonomy" id="39692"/>
    <lineage>
        <taxon>Bacteria</taxon>
        <taxon>Bacillati</taxon>
        <taxon>Actinomycetota</taxon>
        <taxon>Actinomycetes</taxon>
        <taxon>Mycobacteriales</taxon>
        <taxon>Mycobacteriaceae</taxon>
        <taxon>Mycolicibacterium</taxon>
    </lineage>
</organism>
<dbReference type="CDD" id="cd00085">
    <property type="entry name" value="HNHc"/>
    <property type="match status" value="1"/>
</dbReference>
<sequence length="592" mass="64096">MFEVSVAEPESLAGLSDADLIDAARAAGRAENAVCARKLAVMAELFGRRVDLAPEERLYWWIDPQAAVTAEIAAAYRITQSLALHQTYRAVVLRDRLPRVGALFLAGTIGEMLVRAIITRTDLITDPALIAAVDAELAEAVTGWGPLSVKATQAHIDEIVERHDPDAVRKSRDAEIGPALEFGAPTDAPGFTTIWSRVFDGDAAAGWRTLTAMAYSVCDADPRTLDQRRKDAWAALLHGITSLACRCGNTDCEAAINPRPVPEVIVYALTDHTTTNTEPAARAELRDDPPADTEGDEPQPEEAVRAEVPREGDDADADERPEPDQPAALDRPAPPADEPSVEETTPSKESREGADTDSGAAADEQPAPPAQPSPPAPAPRRSAPVLLPGRSGYVFGSGFLPAPFFDTMLNSAKIREIIHPGHTAPEPRYTPSAALAEFVRCRDLTCRFPGCDKPATTADIDHTVPHPVGPTHASNLKTLCRFHHLLKTFWAGPGGWKDRQHPDGTIVWTSPTGHTYTTHPGSRLLFPALCKPTGTLWTGDPPHVPHSDNRAAMMPRRTRTRAQSRTAYITRERQHNADQRGDTPRGNDPPPF</sequence>
<reference evidence="3 4" key="1">
    <citation type="journal article" date="2019" name="Emerg. Microbes Infect.">
        <title>Comprehensive subspecies identification of 175 nontuberculous mycobacteria species based on 7547 genomic profiles.</title>
        <authorList>
            <person name="Matsumoto Y."/>
            <person name="Kinjo T."/>
            <person name="Motooka D."/>
            <person name="Nabeya D."/>
            <person name="Jung N."/>
            <person name="Uechi K."/>
            <person name="Horii T."/>
            <person name="Iida T."/>
            <person name="Fujita J."/>
            <person name="Nakamura S."/>
        </authorList>
    </citation>
    <scope>NUCLEOTIDE SEQUENCE [LARGE SCALE GENOMIC DNA]</scope>
    <source>
        <strain evidence="3 4">JCM 6367</strain>
    </source>
</reference>
<dbReference type="SMART" id="SM00507">
    <property type="entry name" value="HNHc"/>
    <property type="match status" value="1"/>
</dbReference>
<feature type="compositionally biased region" description="Basic and acidic residues" evidence="1">
    <location>
        <begin position="345"/>
        <end position="354"/>
    </location>
</feature>
<evidence type="ECO:0000313" key="3">
    <source>
        <dbReference type="EMBL" id="BBY73240.1"/>
    </source>
</evidence>
<protein>
    <submittedName>
        <fullName evidence="3">HNH endonuclease</fullName>
    </submittedName>
</protein>
<accession>A0A7I7TVV3</accession>
<keyword evidence="3" id="KW-0540">Nuclease</keyword>